<evidence type="ECO:0000256" key="1">
    <source>
        <dbReference type="SAM" id="MobiDB-lite"/>
    </source>
</evidence>
<dbReference type="EMBL" id="MUJZ01010862">
    <property type="protein sequence ID" value="OTF81972.1"/>
    <property type="molecule type" value="Genomic_DNA"/>
</dbReference>
<dbReference type="AlphaFoldDB" id="A0A1Y3BMC5"/>
<keyword evidence="3" id="KW-1185">Reference proteome</keyword>
<organism evidence="2 3">
    <name type="scientific">Euroglyphus maynei</name>
    <name type="common">Mayne's house dust mite</name>
    <dbReference type="NCBI Taxonomy" id="6958"/>
    <lineage>
        <taxon>Eukaryota</taxon>
        <taxon>Metazoa</taxon>
        <taxon>Ecdysozoa</taxon>
        <taxon>Arthropoda</taxon>
        <taxon>Chelicerata</taxon>
        <taxon>Arachnida</taxon>
        <taxon>Acari</taxon>
        <taxon>Acariformes</taxon>
        <taxon>Sarcoptiformes</taxon>
        <taxon>Astigmata</taxon>
        <taxon>Psoroptidia</taxon>
        <taxon>Analgoidea</taxon>
        <taxon>Pyroglyphidae</taxon>
        <taxon>Pyroglyphinae</taxon>
        <taxon>Euroglyphus</taxon>
    </lineage>
</organism>
<evidence type="ECO:0000313" key="3">
    <source>
        <dbReference type="Proteomes" id="UP000194236"/>
    </source>
</evidence>
<feature type="region of interest" description="Disordered" evidence="1">
    <location>
        <begin position="114"/>
        <end position="173"/>
    </location>
</feature>
<gene>
    <name evidence="2" type="ORF">BLA29_002404</name>
</gene>
<feature type="compositionally biased region" description="Low complexity" evidence="1">
    <location>
        <begin position="136"/>
        <end position="160"/>
    </location>
</feature>
<reference evidence="2 3" key="1">
    <citation type="submission" date="2017-03" db="EMBL/GenBank/DDBJ databases">
        <title>Genome Survey of Euroglyphus maynei.</title>
        <authorList>
            <person name="Arlian L.G."/>
            <person name="Morgan M.S."/>
            <person name="Rider S.D."/>
        </authorList>
    </citation>
    <scope>NUCLEOTIDE SEQUENCE [LARGE SCALE GENOMIC DNA]</scope>
    <source>
        <strain evidence="2">Arlian Lab</strain>
        <tissue evidence="2">Whole body</tissue>
    </source>
</reference>
<evidence type="ECO:0000313" key="2">
    <source>
        <dbReference type="EMBL" id="OTF81972.1"/>
    </source>
</evidence>
<protein>
    <submittedName>
        <fullName evidence="2">Uncharacterized protein</fullName>
    </submittedName>
</protein>
<feature type="compositionally biased region" description="Basic and acidic residues" evidence="1">
    <location>
        <begin position="120"/>
        <end position="135"/>
    </location>
</feature>
<name>A0A1Y3BMC5_EURMA</name>
<comment type="caution">
    <text evidence="2">The sequence shown here is derived from an EMBL/GenBank/DDBJ whole genome shotgun (WGS) entry which is preliminary data.</text>
</comment>
<dbReference type="Proteomes" id="UP000194236">
    <property type="component" value="Unassembled WGS sequence"/>
</dbReference>
<sequence>MHSKSVYDERTQSMAKSFADAVIMRRREFENRPRCLEQLGHHLQQARKIMETNDPNDDNDEKKNFTEEIEGKQQWFDDVSGKLASMRTYDNPPFSCDAIQLQSQQIDASIQRIHNNRKRRADERRKAAEKEKEKQQQQQQKQNPQEPSGDQQQPPPMDQQEQTKMDVDPQPEQ</sequence>
<feature type="region of interest" description="Disordered" evidence="1">
    <location>
        <begin position="50"/>
        <end position="76"/>
    </location>
</feature>
<feature type="compositionally biased region" description="Basic and acidic residues" evidence="1">
    <location>
        <begin position="60"/>
        <end position="71"/>
    </location>
</feature>
<proteinExistence type="predicted"/>
<accession>A0A1Y3BMC5</accession>